<dbReference type="SUPFAM" id="SSF46785">
    <property type="entry name" value="Winged helix' DNA-binding domain"/>
    <property type="match status" value="1"/>
</dbReference>
<sequence>MDEKNVFRKNLVKRRKELGLTQDMLAQKLNVSAQAVSKWENSSYPDSELLPMLAKALGTSIDSLFGSKNSDPETDILQLIHDRVQTVAPEKRSEFVMQMLYSIIYAYNPSFHQAGRMHSKYDKETYAGVKTDQDIALARLNSDLRYFIYLENPENGVNGYFTTPKNMARLLKTLADEDAIRIISYLGSGRRNKMHSVNVMSKRLDLPEEKVQSIIDRLDRLGIVWRVSVDLDEGETIMYGYTHNQALPMILTLAQSVCNYFSSWDPSYDVYSFGVFKDETGLIKNDLPDVHGWKDDE</sequence>
<dbReference type="HOGENOM" id="CLU_936530_0_0_9"/>
<dbReference type="GO" id="GO:0003677">
    <property type="term" value="F:DNA binding"/>
    <property type="evidence" value="ECO:0007669"/>
    <property type="project" value="UniProtKB-KW"/>
</dbReference>
<dbReference type="KEGG" id="ral:Rumal_0862"/>
<feature type="domain" description="HTH cro/C1-type" evidence="2">
    <location>
        <begin position="11"/>
        <end position="64"/>
    </location>
</feature>
<dbReference type="OrthoDB" id="1849315at2"/>
<dbReference type="InterPro" id="IPR010982">
    <property type="entry name" value="Lambda_DNA-bd_dom_sf"/>
</dbReference>
<name>E6UIT7_RUMA7</name>
<proteinExistence type="predicted"/>
<dbReference type="PANTHER" id="PTHR46558">
    <property type="entry name" value="TRACRIPTIONAL REGULATORY PROTEIN-RELATED-RELATED"/>
    <property type="match status" value="1"/>
</dbReference>
<evidence type="ECO:0000259" key="2">
    <source>
        <dbReference type="PROSITE" id="PS50943"/>
    </source>
</evidence>
<dbReference type="SUPFAM" id="SSF47413">
    <property type="entry name" value="lambda repressor-like DNA-binding domains"/>
    <property type="match status" value="1"/>
</dbReference>
<keyword evidence="1" id="KW-0238">DNA-binding</keyword>
<dbReference type="RefSeq" id="WP_013497567.1">
    <property type="nucleotide sequence ID" value="NC_014833.1"/>
</dbReference>
<dbReference type="Gene3D" id="1.10.260.40">
    <property type="entry name" value="lambda repressor-like DNA-binding domains"/>
    <property type="match status" value="1"/>
</dbReference>
<evidence type="ECO:0000313" key="4">
    <source>
        <dbReference type="Proteomes" id="UP000006919"/>
    </source>
</evidence>
<dbReference type="Pfam" id="PF01381">
    <property type="entry name" value="HTH_3"/>
    <property type="match status" value="1"/>
</dbReference>
<gene>
    <name evidence="3" type="ordered locus">Rumal_0862</name>
</gene>
<dbReference type="AlphaFoldDB" id="E6UIT7"/>
<dbReference type="InterPro" id="IPR036390">
    <property type="entry name" value="WH_DNA-bd_sf"/>
</dbReference>
<reference evidence="3 4" key="1">
    <citation type="journal article" date="2011" name="J. Bacteriol.">
        <title>Complete genome of the cellulolytic ruminal bacterium Ruminococcus albus 7.</title>
        <authorList>
            <person name="Suen G."/>
            <person name="Stevenson D.M."/>
            <person name="Bruce D.C."/>
            <person name="Chertkov O."/>
            <person name="Copeland A."/>
            <person name="Cheng J.F."/>
            <person name="Detter C."/>
            <person name="Detter J.C."/>
            <person name="Goodwin L.A."/>
            <person name="Han C.S."/>
            <person name="Hauser L.J."/>
            <person name="Ivanova N.N."/>
            <person name="Kyrpides N.C."/>
            <person name="Land M.L."/>
            <person name="Lapidus A."/>
            <person name="Lucas S."/>
            <person name="Ovchinnikova G."/>
            <person name="Pitluck S."/>
            <person name="Tapia R."/>
            <person name="Woyke T."/>
            <person name="Boyum J."/>
            <person name="Mead D."/>
            <person name="Weimer P.J."/>
        </authorList>
    </citation>
    <scope>NUCLEOTIDE SEQUENCE [LARGE SCALE GENOMIC DNA]</scope>
    <source>
        <strain evidence="4">ATCC 27210 / DSM 20455 / JCM 14654 / NCDO 2250 / 7</strain>
    </source>
</reference>
<organism evidence="3 4">
    <name type="scientific">Ruminococcus albus (strain ATCC 27210 / DSM 20455 / JCM 14654 / NCDO 2250 / 7)</name>
    <dbReference type="NCBI Taxonomy" id="697329"/>
    <lineage>
        <taxon>Bacteria</taxon>
        <taxon>Bacillati</taxon>
        <taxon>Bacillota</taxon>
        <taxon>Clostridia</taxon>
        <taxon>Eubacteriales</taxon>
        <taxon>Oscillospiraceae</taxon>
        <taxon>Ruminococcus</taxon>
    </lineage>
</organism>
<dbReference type="PROSITE" id="PS50943">
    <property type="entry name" value="HTH_CROC1"/>
    <property type="match status" value="1"/>
</dbReference>
<dbReference type="EMBL" id="CP002403">
    <property type="protein sequence ID" value="ADU21389.1"/>
    <property type="molecule type" value="Genomic_DNA"/>
</dbReference>
<evidence type="ECO:0000256" key="1">
    <source>
        <dbReference type="ARBA" id="ARBA00023125"/>
    </source>
</evidence>
<dbReference type="InterPro" id="IPR001387">
    <property type="entry name" value="Cro/C1-type_HTH"/>
</dbReference>
<evidence type="ECO:0000313" key="3">
    <source>
        <dbReference type="EMBL" id="ADU21389.1"/>
    </source>
</evidence>
<dbReference type="PANTHER" id="PTHR46558:SF11">
    <property type="entry name" value="HTH-TYPE TRANSCRIPTIONAL REGULATOR XRE"/>
    <property type="match status" value="1"/>
</dbReference>
<dbReference type="Proteomes" id="UP000006919">
    <property type="component" value="Chromosome"/>
</dbReference>
<dbReference type="CDD" id="cd00093">
    <property type="entry name" value="HTH_XRE"/>
    <property type="match status" value="1"/>
</dbReference>
<protein>
    <submittedName>
        <fullName evidence="3">Helix-turn-helix domain protein</fullName>
    </submittedName>
</protein>
<dbReference type="STRING" id="697329.Rumal_0862"/>
<accession>E6UIT7</accession>
<dbReference type="eggNOG" id="COG0640">
    <property type="taxonomic scope" value="Bacteria"/>
</dbReference>
<dbReference type="SMART" id="SM00530">
    <property type="entry name" value="HTH_XRE"/>
    <property type="match status" value="1"/>
</dbReference>
<dbReference type="eggNOG" id="COG1476">
    <property type="taxonomic scope" value="Bacteria"/>
</dbReference>